<accession>A0ABX7BMM4</accession>
<keyword evidence="3" id="KW-1185">Reference proteome</keyword>
<protein>
    <recommendedName>
        <fullName evidence="4">Conjugative transfer region protein TrbK</fullName>
    </recommendedName>
</protein>
<gene>
    <name evidence="2" type="ORF">JIP62_01425</name>
</gene>
<dbReference type="Proteomes" id="UP000595448">
    <property type="component" value="Chromosome"/>
</dbReference>
<proteinExistence type="predicted"/>
<reference evidence="2 3" key="1">
    <citation type="submission" date="2021-01" db="EMBL/GenBank/DDBJ databases">
        <title>Brevundimonas vitis sp. nov., an bacterium isolated from grape (Vitis vinifera).</title>
        <authorList>
            <person name="Jiang L."/>
            <person name="Lee J."/>
        </authorList>
    </citation>
    <scope>NUCLEOTIDE SEQUENCE [LARGE SCALE GENOMIC DNA]</scope>
    <source>
        <strain evidence="2 3">GRTSA-9</strain>
    </source>
</reference>
<evidence type="ECO:0000256" key="1">
    <source>
        <dbReference type="SAM" id="SignalP"/>
    </source>
</evidence>
<organism evidence="2 3">
    <name type="scientific">Brevundimonas vitisensis</name>
    <dbReference type="NCBI Taxonomy" id="2800818"/>
    <lineage>
        <taxon>Bacteria</taxon>
        <taxon>Pseudomonadati</taxon>
        <taxon>Pseudomonadota</taxon>
        <taxon>Alphaproteobacteria</taxon>
        <taxon>Caulobacterales</taxon>
        <taxon>Caulobacteraceae</taxon>
        <taxon>Brevundimonas</taxon>
    </lineage>
</organism>
<keyword evidence="1" id="KW-0732">Signal</keyword>
<evidence type="ECO:0008006" key="4">
    <source>
        <dbReference type="Google" id="ProtNLM"/>
    </source>
</evidence>
<feature type="signal peptide" evidence="1">
    <location>
        <begin position="1"/>
        <end position="18"/>
    </location>
</feature>
<evidence type="ECO:0000313" key="3">
    <source>
        <dbReference type="Proteomes" id="UP000595448"/>
    </source>
</evidence>
<name>A0ABX7BMM4_9CAUL</name>
<evidence type="ECO:0000313" key="2">
    <source>
        <dbReference type="EMBL" id="QQQ18834.1"/>
    </source>
</evidence>
<sequence length="72" mass="8339">MTRLLIPCVLGVMVTACAVPIYEPEPTSPQAWQRRQESIERREAERVRLCRITQEDDPRREELCRGVEGARS</sequence>
<dbReference type="PROSITE" id="PS51257">
    <property type="entry name" value="PROKAR_LIPOPROTEIN"/>
    <property type="match status" value="1"/>
</dbReference>
<dbReference type="EMBL" id="CP067977">
    <property type="protein sequence ID" value="QQQ18834.1"/>
    <property type="molecule type" value="Genomic_DNA"/>
</dbReference>
<dbReference type="RefSeq" id="WP_201103188.1">
    <property type="nucleotide sequence ID" value="NZ_CP067977.1"/>
</dbReference>
<feature type="chain" id="PRO_5047270308" description="Conjugative transfer region protein TrbK" evidence="1">
    <location>
        <begin position="19"/>
        <end position="72"/>
    </location>
</feature>